<proteinExistence type="predicted"/>
<evidence type="ECO:0000313" key="2">
    <source>
        <dbReference type="Proteomes" id="UP000325081"/>
    </source>
</evidence>
<dbReference type="Proteomes" id="UP000325081">
    <property type="component" value="Unassembled WGS sequence"/>
</dbReference>
<sequence>MVTLNGLIVGGQLCCTSTGNCPRQVVSGALISLNCTILGVTTTVGQTTTDINGSFNITVRALIGLVLGLPSPPCIVSVRLPLDSIVCPMLSTVDGALVSTVRSVGTIVTSAFG</sequence>
<organism evidence="1 2">
    <name type="scientific">Striga asiatica</name>
    <name type="common">Asiatic witchweed</name>
    <name type="synonym">Buchnera asiatica</name>
    <dbReference type="NCBI Taxonomy" id="4170"/>
    <lineage>
        <taxon>Eukaryota</taxon>
        <taxon>Viridiplantae</taxon>
        <taxon>Streptophyta</taxon>
        <taxon>Embryophyta</taxon>
        <taxon>Tracheophyta</taxon>
        <taxon>Spermatophyta</taxon>
        <taxon>Magnoliopsida</taxon>
        <taxon>eudicotyledons</taxon>
        <taxon>Gunneridae</taxon>
        <taxon>Pentapetalae</taxon>
        <taxon>asterids</taxon>
        <taxon>lamiids</taxon>
        <taxon>Lamiales</taxon>
        <taxon>Orobanchaceae</taxon>
        <taxon>Buchnereae</taxon>
        <taxon>Striga</taxon>
    </lineage>
</organism>
<evidence type="ECO:0000313" key="1">
    <source>
        <dbReference type="EMBL" id="GER51957.1"/>
    </source>
</evidence>
<reference evidence="2" key="1">
    <citation type="journal article" date="2019" name="Curr. Biol.">
        <title>Genome Sequence of Striga asiatica Provides Insight into the Evolution of Plant Parasitism.</title>
        <authorList>
            <person name="Yoshida S."/>
            <person name="Kim S."/>
            <person name="Wafula E.K."/>
            <person name="Tanskanen J."/>
            <person name="Kim Y.M."/>
            <person name="Honaas L."/>
            <person name="Yang Z."/>
            <person name="Spallek T."/>
            <person name="Conn C.E."/>
            <person name="Ichihashi Y."/>
            <person name="Cheong K."/>
            <person name="Cui S."/>
            <person name="Der J.P."/>
            <person name="Gundlach H."/>
            <person name="Jiao Y."/>
            <person name="Hori C."/>
            <person name="Ishida J.K."/>
            <person name="Kasahara H."/>
            <person name="Kiba T."/>
            <person name="Kim M.S."/>
            <person name="Koo N."/>
            <person name="Laohavisit A."/>
            <person name="Lee Y.H."/>
            <person name="Lumba S."/>
            <person name="McCourt P."/>
            <person name="Mortimer J.C."/>
            <person name="Mutuku J.M."/>
            <person name="Nomura T."/>
            <person name="Sasaki-Sekimoto Y."/>
            <person name="Seto Y."/>
            <person name="Wang Y."/>
            <person name="Wakatake T."/>
            <person name="Sakakibara H."/>
            <person name="Demura T."/>
            <person name="Yamaguchi S."/>
            <person name="Yoneyama K."/>
            <person name="Manabe R.I."/>
            <person name="Nelson D.C."/>
            <person name="Schulman A.H."/>
            <person name="Timko M.P."/>
            <person name="dePamphilis C.W."/>
            <person name="Choi D."/>
            <person name="Shirasu K."/>
        </authorList>
    </citation>
    <scope>NUCLEOTIDE SEQUENCE [LARGE SCALE GENOMIC DNA]</scope>
    <source>
        <strain evidence="2">cv. UVA1</strain>
    </source>
</reference>
<dbReference type="EMBL" id="BKCP01010070">
    <property type="protein sequence ID" value="GER51957.1"/>
    <property type="molecule type" value="Genomic_DNA"/>
</dbReference>
<dbReference type="OrthoDB" id="903545at2759"/>
<gene>
    <name evidence="1" type="ORF">STAS_29384</name>
</gene>
<dbReference type="AlphaFoldDB" id="A0A5A7R5E3"/>
<name>A0A5A7R5E3_STRAF</name>
<accession>A0A5A7R5E3</accession>
<protein>
    <submittedName>
        <fullName evidence="1">Pollen Ole e 1 allergen and extensin family protein</fullName>
    </submittedName>
</protein>
<keyword evidence="2" id="KW-1185">Reference proteome</keyword>
<comment type="caution">
    <text evidence="1">The sequence shown here is derived from an EMBL/GenBank/DDBJ whole genome shotgun (WGS) entry which is preliminary data.</text>
</comment>